<protein>
    <submittedName>
        <fullName evidence="1">Uncharacterized protein</fullName>
    </submittedName>
</protein>
<dbReference type="OrthoDB" id="124340at2759"/>
<dbReference type="AlphaFoldDB" id="A0A081AA29"/>
<comment type="caution">
    <text evidence="1">The sequence shown here is derived from an EMBL/GenBank/DDBJ whole genome shotgun (WGS) entry which is preliminary data.</text>
</comment>
<evidence type="ECO:0000313" key="1">
    <source>
        <dbReference type="EMBL" id="ETO75740.1"/>
    </source>
</evidence>
<dbReference type="EMBL" id="ANJA01001624">
    <property type="protein sequence ID" value="ETO75740.1"/>
    <property type="molecule type" value="Genomic_DNA"/>
</dbReference>
<name>A0A081AA29_PHYNI</name>
<accession>A0A081AA29</accession>
<evidence type="ECO:0000313" key="2">
    <source>
        <dbReference type="Proteomes" id="UP000028582"/>
    </source>
</evidence>
<sequence>MSLSLKLACQQILLELIQQEKVLQLTSVDVQLQALQQQQYAFELGGHCQAFRISTSGMKLLATCGIPPHVGLMVELAHYKSEMVKMREELSHAFEAALKRHINGSVMTMEALEAAFSSVLARSNLVQHNLHLVQSALDNTNATCIDQSNGVRSELMLWDGTFHRVAKDFVLPSGTVRAVWQQWCGGQPPLRLLTKHDMSSRLKKVRLSELRRVMLLIEALLTQEELKRARSSSDAAGLLFKQIKGRLPFASSSGKGRSRILDQLSLRTLAYERKALHN</sequence>
<dbReference type="Proteomes" id="UP000028582">
    <property type="component" value="Unassembled WGS sequence"/>
</dbReference>
<proteinExistence type="predicted"/>
<gene>
    <name evidence="1" type="ORF">F444_08691</name>
</gene>
<organism evidence="1 2">
    <name type="scientific">Phytophthora nicotianae P1976</name>
    <dbReference type="NCBI Taxonomy" id="1317066"/>
    <lineage>
        <taxon>Eukaryota</taxon>
        <taxon>Sar</taxon>
        <taxon>Stramenopiles</taxon>
        <taxon>Oomycota</taxon>
        <taxon>Peronosporomycetes</taxon>
        <taxon>Peronosporales</taxon>
        <taxon>Peronosporaceae</taxon>
        <taxon>Phytophthora</taxon>
    </lineage>
</organism>
<reference evidence="1 2" key="1">
    <citation type="submission" date="2013-11" db="EMBL/GenBank/DDBJ databases">
        <title>The Genome Sequence of Phytophthora parasitica P1976.</title>
        <authorList>
            <consortium name="The Broad Institute Genomics Platform"/>
            <person name="Russ C."/>
            <person name="Tyler B."/>
            <person name="Panabieres F."/>
            <person name="Shan W."/>
            <person name="Tripathy S."/>
            <person name="Grunwald N."/>
            <person name="Machado M."/>
            <person name="Johnson C.S."/>
            <person name="Walker B."/>
            <person name="Young S."/>
            <person name="Zeng Q."/>
            <person name="Gargeya S."/>
            <person name="Fitzgerald M."/>
            <person name="Haas B."/>
            <person name="Abouelleil A."/>
            <person name="Allen A.W."/>
            <person name="Alvarado L."/>
            <person name="Arachchi H.M."/>
            <person name="Berlin A.M."/>
            <person name="Chapman S.B."/>
            <person name="Gainer-Dewar J."/>
            <person name="Goldberg J."/>
            <person name="Griggs A."/>
            <person name="Gujja S."/>
            <person name="Hansen M."/>
            <person name="Howarth C."/>
            <person name="Imamovic A."/>
            <person name="Ireland A."/>
            <person name="Larimer J."/>
            <person name="McCowan C."/>
            <person name="Murphy C."/>
            <person name="Pearson M."/>
            <person name="Poon T.W."/>
            <person name="Priest M."/>
            <person name="Roberts A."/>
            <person name="Saif S."/>
            <person name="Shea T."/>
            <person name="Sisk P."/>
            <person name="Sykes S."/>
            <person name="Wortman J."/>
            <person name="Nusbaum C."/>
            <person name="Birren B."/>
        </authorList>
    </citation>
    <scope>NUCLEOTIDE SEQUENCE [LARGE SCALE GENOMIC DNA]</scope>
    <source>
        <strain evidence="1 2">P1976</strain>
    </source>
</reference>